<evidence type="ECO:0000313" key="1">
    <source>
        <dbReference type="EMBL" id="CAG2067438.1"/>
    </source>
</evidence>
<name>A0ABN7PPV8_TIMPD</name>
<sequence>MHGIGLKKIQVPNRMGKINGFMSAKYHCLQLGRCLF</sequence>
<comment type="caution">
    <text evidence="1">The sequence shown here is derived from an EMBL/GenBank/DDBJ whole genome shotgun (WGS) entry which is preliminary data.</text>
</comment>
<protein>
    <submittedName>
        <fullName evidence="1">Uncharacterized protein</fullName>
    </submittedName>
</protein>
<organism evidence="1 2">
    <name type="scientific">Timema podura</name>
    <name type="common">Walking stick</name>
    <dbReference type="NCBI Taxonomy" id="61482"/>
    <lineage>
        <taxon>Eukaryota</taxon>
        <taxon>Metazoa</taxon>
        <taxon>Ecdysozoa</taxon>
        <taxon>Arthropoda</taxon>
        <taxon>Hexapoda</taxon>
        <taxon>Insecta</taxon>
        <taxon>Pterygota</taxon>
        <taxon>Neoptera</taxon>
        <taxon>Polyneoptera</taxon>
        <taxon>Phasmatodea</taxon>
        <taxon>Timematodea</taxon>
        <taxon>Timematoidea</taxon>
        <taxon>Timematidae</taxon>
        <taxon>Timema</taxon>
    </lineage>
</organism>
<dbReference type="Proteomes" id="UP001153148">
    <property type="component" value="Unassembled WGS sequence"/>
</dbReference>
<keyword evidence="2" id="KW-1185">Reference proteome</keyword>
<evidence type="ECO:0000313" key="2">
    <source>
        <dbReference type="Proteomes" id="UP001153148"/>
    </source>
</evidence>
<gene>
    <name evidence="1" type="ORF">TPAB3V08_LOCUS14381</name>
</gene>
<reference evidence="1" key="1">
    <citation type="submission" date="2021-03" db="EMBL/GenBank/DDBJ databases">
        <authorList>
            <person name="Tran Van P."/>
        </authorList>
    </citation>
    <scope>NUCLEOTIDE SEQUENCE</scope>
</reference>
<accession>A0ABN7PPV8</accession>
<dbReference type="EMBL" id="CAJPIN010069043">
    <property type="protein sequence ID" value="CAG2067438.1"/>
    <property type="molecule type" value="Genomic_DNA"/>
</dbReference>
<proteinExistence type="predicted"/>